<gene>
    <name evidence="3" type="ORF">VB854_20725</name>
</gene>
<keyword evidence="4" id="KW-1185">Reference proteome</keyword>
<dbReference type="InterPro" id="IPR029024">
    <property type="entry name" value="TerB-like"/>
</dbReference>
<organism evidence="3 4">
    <name type="scientific">Limnoraphis robusta CCNP1315</name>
    <dbReference type="NCBI Taxonomy" id="3110306"/>
    <lineage>
        <taxon>Bacteria</taxon>
        <taxon>Bacillati</taxon>
        <taxon>Cyanobacteriota</taxon>
        <taxon>Cyanophyceae</taxon>
        <taxon>Oscillatoriophycideae</taxon>
        <taxon>Oscillatoriales</taxon>
        <taxon>Sirenicapillariaceae</taxon>
        <taxon>Limnoraphis</taxon>
    </lineage>
</organism>
<dbReference type="Gene3D" id="1.10.3680.10">
    <property type="entry name" value="TerB-like"/>
    <property type="match status" value="1"/>
</dbReference>
<dbReference type="EMBL" id="JAYGHT010000132">
    <property type="protein sequence ID" value="MEA5521366.1"/>
    <property type="molecule type" value="Genomic_DNA"/>
</dbReference>
<reference evidence="3 4" key="1">
    <citation type="submission" date="2023-12" db="EMBL/GenBank/DDBJ databases">
        <title>Baltic Sea Cyanobacteria.</title>
        <authorList>
            <person name="Delbaje E."/>
            <person name="Fewer D.P."/>
            <person name="Shishido T.K."/>
        </authorList>
    </citation>
    <scope>NUCLEOTIDE SEQUENCE [LARGE SCALE GENOMIC DNA]</scope>
    <source>
        <strain evidence="3 4">CCNP 1315</strain>
    </source>
</reference>
<keyword evidence="2" id="KW-0472">Membrane</keyword>
<feature type="transmembrane region" description="Helical" evidence="2">
    <location>
        <begin position="198"/>
        <end position="217"/>
    </location>
</feature>
<evidence type="ECO:0000256" key="2">
    <source>
        <dbReference type="SAM" id="Phobius"/>
    </source>
</evidence>
<name>A0ABU5U2D6_9CYAN</name>
<feature type="coiled-coil region" evidence="1">
    <location>
        <begin position="240"/>
        <end position="274"/>
    </location>
</feature>
<evidence type="ECO:0000313" key="3">
    <source>
        <dbReference type="EMBL" id="MEA5521366.1"/>
    </source>
</evidence>
<keyword evidence="2" id="KW-0812">Transmembrane</keyword>
<evidence type="ECO:0000313" key="4">
    <source>
        <dbReference type="Proteomes" id="UP001301728"/>
    </source>
</evidence>
<proteinExistence type="predicted"/>
<keyword evidence="2" id="KW-1133">Transmembrane helix</keyword>
<dbReference type="Proteomes" id="UP001301728">
    <property type="component" value="Unassembled WGS sequence"/>
</dbReference>
<sequence>MNESLDLAKVSESDRLAFYGALFAIAFADNSIDKEELELIFGLMDLQGMTESAKRKVQSYIIEPPSLSACLRALRTADEQLRYGLMINLVDTAWANDELDFNEEKAIALAQQELKISNEQLKAIQIFIHKVREIRERGLDDNYAADAIKTAAAGLSAVGVPVAAVWFSGSVIGLSAAGITSGLAGLGALIGIGGMIPGIGVAILLGTGIFMGVNALLDTGDQSKKGQLQAEKERKAQLVRKNIQGAINLLTEQITSLQEKAVNLEASAADAEANREAIRILSERLRLILNLLD</sequence>
<comment type="caution">
    <text evidence="3">The sequence shown here is derived from an EMBL/GenBank/DDBJ whole genome shotgun (WGS) entry which is preliminary data.</text>
</comment>
<accession>A0ABU5U2D6</accession>
<evidence type="ECO:0000256" key="1">
    <source>
        <dbReference type="SAM" id="Coils"/>
    </source>
</evidence>
<protein>
    <recommendedName>
        <fullName evidence="5">Co-chaperone DjlA N-terminal domain-containing protein</fullName>
    </recommendedName>
</protein>
<evidence type="ECO:0008006" key="5">
    <source>
        <dbReference type="Google" id="ProtNLM"/>
    </source>
</evidence>
<keyword evidence="1" id="KW-0175">Coiled coil</keyword>
<dbReference type="RefSeq" id="WP_323219864.1">
    <property type="nucleotide sequence ID" value="NZ_JAYGHT010000132.1"/>
</dbReference>
<dbReference type="SUPFAM" id="SSF158682">
    <property type="entry name" value="TerB-like"/>
    <property type="match status" value="1"/>
</dbReference>